<feature type="region of interest" description="Disordered" evidence="2">
    <location>
        <begin position="436"/>
        <end position="473"/>
    </location>
</feature>
<name>A0AAE8N0M5_9PEZI</name>
<evidence type="ECO:0000313" key="4">
    <source>
        <dbReference type="Proteomes" id="UP001187682"/>
    </source>
</evidence>
<gene>
    <name evidence="3" type="ORF">DNG_05880</name>
</gene>
<dbReference type="Pfam" id="PF03357">
    <property type="entry name" value="Snf7"/>
    <property type="match status" value="1"/>
</dbReference>
<dbReference type="GO" id="GO:0000815">
    <property type="term" value="C:ESCRT III complex"/>
    <property type="evidence" value="ECO:0007669"/>
    <property type="project" value="TreeGrafter"/>
</dbReference>
<accession>A0AAE8N0M5</accession>
<sequence length="473" mass="51660">MGDIAEFLVQNDTNFRRARLPALYSDFRSQKLLNPDGFQANVAAWREALSRAAWDGRVSSAGSTSDLLTVPVDERLVRGLEYKQFGRPLALGAVVNQAVSEKDFLPLDEFLLASESIYAQSWASLPKSILSWAAQRVWAGDGTKGEDKLPHGRYVVVKNLETATKALAEHTSNTASVLERAFTKQHFYKTFSGSLVKGKLLSERDMEVLLKYASRDKGLIAYDGKTIKLQSQGSKSGLHTITEEDAAISSLKELIEDLKAQTSLMERRIEELTIKAKEHVARNNRVSALALLKSRKLTEACLEKRHATLSQLEQVADKIEQASDHVQLVKVMEASTGVLQSLNKQVGGVERVEQAVDSLREQMGEVDEVGDVLASAGSESIAVDEAEIDDELAELEASERLKAGELEKAAEAAKEAREVEDLEARLDGIPKVAQTIPGQAATNEAANAAPGTPTSSLTHEIRKLSLDEPTLES</sequence>
<evidence type="ECO:0000256" key="1">
    <source>
        <dbReference type="SAM" id="Coils"/>
    </source>
</evidence>
<evidence type="ECO:0000313" key="3">
    <source>
        <dbReference type="EMBL" id="SPO03198.1"/>
    </source>
</evidence>
<dbReference type="AlphaFoldDB" id="A0AAE8N0M5"/>
<dbReference type="GO" id="GO:0005771">
    <property type="term" value="C:multivesicular body"/>
    <property type="evidence" value="ECO:0007669"/>
    <property type="project" value="TreeGrafter"/>
</dbReference>
<feature type="coiled-coil region" evidence="1">
    <location>
        <begin position="241"/>
        <end position="275"/>
    </location>
</feature>
<feature type="compositionally biased region" description="Low complexity" evidence="2">
    <location>
        <begin position="437"/>
        <end position="454"/>
    </location>
</feature>
<evidence type="ECO:0000256" key="2">
    <source>
        <dbReference type="SAM" id="MobiDB-lite"/>
    </source>
</evidence>
<comment type="caution">
    <text evidence="3">The sequence shown here is derived from an EMBL/GenBank/DDBJ whole genome shotgun (WGS) entry which is preliminary data.</text>
</comment>
<dbReference type="GO" id="GO:0032511">
    <property type="term" value="P:late endosome to vacuole transport via multivesicular body sorting pathway"/>
    <property type="evidence" value="ECO:0007669"/>
    <property type="project" value="TreeGrafter"/>
</dbReference>
<organism evidence="3 4">
    <name type="scientific">Cephalotrichum gorgonifer</name>
    <dbReference type="NCBI Taxonomy" id="2041049"/>
    <lineage>
        <taxon>Eukaryota</taxon>
        <taxon>Fungi</taxon>
        <taxon>Dikarya</taxon>
        <taxon>Ascomycota</taxon>
        <taxon>Pezizomycotina</taxon>
        <taxon>Sordariomycetes</taxon>
        <taxon>Hypocreomycetidae</taxon>
        <taxon>Microascales</taxon>
        <taxon>Microascaceae</taxon>
        <taxon>Cephalotrichum</taxon>
    </lineage>
</organism>
<dbReference type="Proteomes" id="UP001187682">
    <property type="component" value="Unassembled WGS sequence"/>
</dbReference>
<dbReference type="PANTHER" id="PTHR22761:SF18">
    <property type="entry name" value="SORTING PROTEIN SNF7 FAMILY PROTEIN, PUTATIVE (AFU_ORTHOLOGUE AFUA_2G16692)-RELATED"/>
    <property type="match status" value="1"/>
</dbReference>
<dbReference type="GO" id="GO:0006900">
    <property type="term" value="P:vesicle budding from membrane"/>
    <property type="evidence" value="ECO:0007669"/>
    <property type="project" value="TreeGrafter"/>
</dbReference>
<protein>
    <submittedName>
        <fullName evidence="3">Related to protein SNF7</fullName>
    </submittedName>
</protein>
<dbReference type="Gene3D" id="6.10.140.1230">
    <property type="match status" value="1"/>
</dbReference>
<reference evidence="3" key="1">
    <citation type="submission" date="2018-03" db="EMBL/GenBank/DDBJ databases">
        <authorList>
            <person name="Guldener U."/>
        </authorList>
    </citation>
    <scope>NUCLEOTIDE SEQUENCE</scope>
</reference>
<proteinExistence type="predicted"/>
<dbReference type="EMBL" id="ONZQ02000008">
    <property type="protein sequence ID" value="SPO03198.1"/>
    <property type="molecule type" value="Genomic_DNA"/>
</dbReference>
<keyword evidence="4" id="KW-1185">Reference proteome</keyword>
<keyword evidence="1" id="KW-0175">Coiled coil</keyword>
<dbReference type="GO" id="GO:0009898">
    <property type="term" value="C:cytoplasmic side of plasma membrane"/>
    <property type="evidence" value="ECO:0007669"/>
    <property type="project" value="TreeGrafter"/>
</dbReference>
<dbReference type="PANTHER" id="PTHR22761">
    <property type="entry name" value="CHARGED MULTIVESICULAR BODY PROTEIN"/>
    <property type="match status" value="1"/>
</dbReference>
<dbReference type="InterPro" id="IPR005024">
    <property type="entry name" value="Snf7_fam"/>
</dbReference>